<proteinExistence type="predicted"/>
<accession>A0AAQ3SL92</accession>
<name>A0AAQ3SL92_PASNO</name>
<sequence>MLVTWQLPVKMVQYIGQYKLCEARRKASAGASSPTSAECTIGDKRTENSQTYKYECFDTSPVQLYTHGAILHGREQVAEEVIIVGISGVSAALLVLAERSLDNGVKLSCRPLYPCVKPRRPVHPPESWEHVGNRDRLEQIRGLVHQRADRSGFHASELAPERCLGDDSVAQIDPSALPTVVLTVTGARSADPLQEGRDLLFPERAEGVNPLCAEEAQGSDAAQLTPPLAVRAEGKVPTAVEEATGRVLQRAAA</sequence>
<dbReference type="AlphaFoldDB" id="A0AAQ3SL92"/>
<protein>
    <submittedName>
        <fullName evidence="1">Uncharacterized protein</fullName>
    </submittedName>
</protein>
<reference evidence="1 2" key="1">
    <citation type="submission" date="2024-02" db="EMBL/GenBank/DDBJ databases">
        <title>High-quality chromosome-scale genome assembly of Pensacola bahiagrass (Paspalum notatum Flugge var. saurae).</title>
        <authorList>
            <person name="Vega J.M."/>
            <person name="Podio M."/>
            <person name="Orjuela J."/>
            <person name="Siena L.A."/>
            <person name="Pessino S.C."/>
            <person name="Combes M.C."/>
            <person name="Mariac C."/>
            <person name="Albertini E."/>
            <person name="Pupilli F."/>
            <person name="Ortiz J.P.A."/>
            <person name="Leblanc O."/>
        </authorList>
    </citation>
    <scope>NUCLEOTIDE SEQUENCE [LARGE SCALE GENOMIC DNA]</scope>
    <source>
        <strain evidence="1">R1</strain>
        <tissue evidence="1">Leaf</tissue>
    </source>
</reference>
<organism evidence="1 2">
    <name type="scientific">Paspalum notatum var. saurae</name>
    <dbReference type="NCBI Taxonomy" id="547442"/>
    <lineage>
        <taxon>Eukaryota</taxon>
        <taxon>Viridiplantae</taxon>
        <taxon>Streptophyta</taxon>
        <taxon>Embryophyta</taxon>
        <taxon>Tracheophyta</taxon>
        <taxon>Spermatophyta</taxon>
        <taxon>Magnoliopsida</taxon>
        <taxon>Liliopsida</taxon>
        <taxon>Poales</taxon>
        <taxon>Poaceae</taxon>
        <taxon>PACMAD clade</taxon>
        <taxon>Panicoideae</taxon>
        <taxon>Andropogonodae</taxon>
        <taxon>Paspaleae</taxon>
        <taxon>Paspalinae</taxon>
        <taxon>Paspalum</taxon>
    </lineage>
</organism>
<dbReference type="Proteomes" id="UP001341281">
    <property type="component" value="Chromosome 01"/>
</dbReference>
<evidence type="ECO:0000313" key="1">
    <source>
        <dbReference type="EMBL" id="WVZ53358.1"/>
    </source>
</evidence>
<keyword evidence="2" id="KW-1185">Reference proteome</keyword>
<gene>
    <name evidence="1" type="ORF">U9M48_004316</name>
</gene>
<evidence type="ECO:0000313" key="2">
    <source>
        <dbReference type="Proteomes" id="UP001341281"/>
    </source>
</evidence>
<dbReference type="EMBL" id="CP144745">
    <property type="protein sequence ID" value="WVZ53358.1"/>
    <property type="molecule type" value="Genomic_DNA"/>
</dbReference>